<dbReference type="Proteomes" id="UP000829517">
    <property type="component" value="Unassembled WGS sequence"/>
</dbReference>
<proteinExistence type="predicted"/>
<keyword evidence="1" id="KW-0732">Signal</keyword>
<reference evidence="2 3" key="1">
    <citation type="submission" date="2021-01" db="EMBL/GenBank/DDBJ databases">
        <title>Genome sequencing of Joostella atrarenae M1-2 (= KCTC 23194).</title>
        <authorList>
            <person name="Zakaria M.R."/>
            <person name="Lam M.Q."/>
            <person name="Chong C.S."/>
        </authorList>
    </citation>
    <scope>NUCLEOTIDE SEQUENCE [LARGE SCALE GENOMIC DNA]</scope>
    <source>
        <strain evidence="2 3">M1-2</strain>
    </source>
</reference>
<evidence type="ECO:0000256" key="1">
    <source>
        <dbReference type="SAM" id="SignalP"/>
    </source>
</evidence>
<comment type="caution">
    <text evidence="2">The sequence shown here is derived from an EMBL/GenBank/DDBJ whole genome shotgun (WGS) entry which is preliminary data.</text>
</comment>
<gene>
    <name evidence="2" type="ORF">JM658_10005</name>
</gene>
<evidence type="ECO:0000313" key="2">
    <source>
        <dbReference type="EMBL" id="MCF8715158.1"/>
    </source>
</evidence>
<organism evidence="2 3">
    <name type="scientific">Joostella atrarenae</name>
    <dbReference type="NCBI Taxonomy" id="679257"/>
    <lineage>
        <taxon>Bacteria</taxon>
        <taxon>Pseudomonadati</taxon>
        <taxon>Bacteroidota</taxon>
        <taxon>Flavobacteriia</taxon>
        <taxon>Flavobacteriales</taxon>
        <taxon>Flavobacteriaceae</taxon>
        <taxon>Joostella</taxon>
    </lineage>
</organism>
<evidence type="ECO:0000313" key="3">
    <source>
        <dbReference type="Proteomes" id="UP000829517"/>
    </source>
</evidence>
<name>A0ABS9J405_9FLAO</name>
<accession>A0ABS9J405</accession>
<dbReference type="InterPro" id="IPR019861">
    <property type="entry name" value="PorP/SprF_Bacteroidetes"/>
</dbReference>
<dbReference type="Pfam" id="PF11751">
    <property type="entry name" value="PorP_SprF"/>
    <property type="match status" value="1"/>
</dbReference>
<protein>
    <submittedName>
        <fullName evidence="2">Type IX secretion system membrane protein PorP/SprF</fullName>
    </submittedName>
</protein>
<keyword evidence="3" id="KW-1185">Reference proteome</keyword>
<feature type="signal peptide" evidence="1">
    <location>
        <begin position="1"/>
        <end position="19"/>
    </location>
</feature>
<dbReference type="NCBIfam" id="TIGR03519">
    <property type="entry name" value="T9SS_PorP_fam"/>
    <property type="match status" value="1"/>
</dbReference>
<dbReference type="EMBL" id="JAETXX010000005">
    <property type="protein sequence ID" value="MCF8715158.1"/>
    <property type="molecule type" value="Genomic_DNA"/>
</dbReference>
<sequence>MKIKSFKITFIICLLSVLLSDLYGQQDSQYTQYMYNTMTFNPAYTGTRDVFSGLAMYRNQWTGLDGAPETMNLSMHGPVGNNVGLGLSITNDKIFIANETAIDLMFSYIINLSYRSKLSLGLKAGANLFDIDFSRVNTGSPNGGDPNVQYNVDNEFAPQVGAGAYYYTDKFYAGLSIPNMLETEHFDDSSNSTAGERMHLYFITGYVFNLSPDIKFKPATLVKAVSGAPLQVDVSANFLFYDSFSIGAAYRWDAALSVLTGLQINDRWMVGYAYDWETTSLAQYNKGSHEIFLRFELFKNYKKVISPRFF</sequence>
<feature type="chain" id="PRO_5045797906" evidence="1">
    <location>
        <begin position="20"/>
        <end position="310"/>
    </location>
</feature>